<proteinExistence type="inferred from homology"/>
<feature type="compositionally biased region" description="Basic and acidic residues" evidence="2">
    <location>
        <begin position="474"/>
        <end position="485"/>
    </location>
</feature>
<comment type="caution">
    <text evidence="3">The sequence shown here is derived from an EMBL/GenBank/DDBJ whole genome shotgun (WGS) entry which is preliminary data.</text>
</comment>
<dbReference type="GO" id="GO:0042274">
    <property type="term" value="P:ribosomal small subunit biogenesis"/>
    <property type="evidence" value="ECO:0007669"/>
    <property type="project" value="InterPro"/>
</dbReference>
<feature type="compositionally biased region" description="Low complexity" evidence="2">
    <location>
        <begin position="300"/>
        <end position="311"/>
    </location>
</feature>
<dbReference type="GO" id="GO:0000056">
    <property type="term" value="P:ribosomal small subunit export from nucleus"/>
    <property type="evidence" value="ECO:0007669"/>
    <property type="project" value="TreeGrafter"/>
</dbReference>
<dbReference type="InterPro" id="IPR007307">
    <property type="entry name" value="Ltv1"/>
</dbReference>
<protein>
    <submittedName>
        <fullName evidence="3">Low temperature viability protein</fullName>
    </submittedName>
</protein>
<accession>A0A9Q5HTA9</accession>
<evidence type="ECO:0000256" key="1">
    <source>
        <dbReference type="ARBA" id="ARBA00009078"/>
    </source>
</evidence>
<evidence type="ECO:0000313" key="3">
    <source>
        <dbReference type="EMBL" id="OCB85569.1"/>
    </source>
</evidence>
<dbReference type="OrthoDB" id="5852896at2759"/>
<evidence type="ECO:0000313" key="4">
    <source>
        <dbReference type="Proteomes" id="UP000757232"/>
    </source>
</evidence>
<feature type="region of interest" description="Disordered" evidence="2">
    <location>
        <begin position="218"/>
        <end position="311"/>
    </location>
</feature>
<dbReference type="PANTHER" id="PTHR21531">
    <property type="entry name" value="LOW-TEMPERATURE VIABILITY PROTEIN LTV1-RELATED"/>
    <property type="match status" value="1"/>
</dbReference>
<dbReference type="PANTHER" id="PTHR21531:SF0">
    <property type="entry name" value="PROTEIN LTV1 HOMOLOG"/>
    <property type="match status" value="1"/>
</dbReference>
<gene>
    <name evidence="3" type="ORF">A7U60_g7217</name>
</gene>
<feature type="region of interest" description="Disordered" evidence="2">
    <location>
        <begin position="452"/>
        <end position="551"/>
    </location>
</feature>
<keyword evidence="4" id="KW-1185">Reference proteome</keyword>
<name>A0A9Q5HTA9_SANBA</name>
<feature type="compositionally biased region" description="Basic and acidic residues" evidence="2">
    <location>
        <begin position="497"/>
        <end position="536"/>
    </location>
</feature>
<feature type="compositionally biased region" description="Basic and acidic residues" evidence="2">
    <location>
        <begin position="247"/>
        <end position="262"/>
    </location>
</feature>
<evidence type="ECO:0000256" key="2">
    <source>
        <dbReference type="SAM" id="MobiDB-lite"/>
    </source>
</evidence>
<dbReference type="AlphaFoldDB" id="A0A9Q5HTA9"/>
<dbReference type="Pfam" id="PF04180">
    <property type="entry name" value="LTV"/>
    <property type="match status" value="1"/>
</dbReference>
<organism evidence="3 4">
    <name type="scientific">Sanghuangporus baumii</name>
    <name type="common">Phellinus baumii</name>
    <dbReference type="NCBI Taxonomy" id="108892"/>
    <lineage>
        <taxon>Eukaryota</taxon>
        <taxon>Fungi</taxon>
        <taxon>Dikarya</taxon>
        <taxon>Basidiomycota</taxon>
        <taxon>Agaricomycotina</taxon>
        <taxon>Agaricomycetes</taxon>
        <taxon>Hymenochaetales</taxon>
        <taxon>Hymenochaetaceae</taxon>
        <taxon>Sanghuangporus</taxon>
    </lineage>
</organism>
<dbReference type="Proteomes" id="UP000757232">
    <property type="component" value="Unassembled WGS sequence"/>
</dbReference>
<dbReference type="EMBL" id="LNZH02000208">
    <property type="protein sequence ID" value="OCB85569.1"/>
    <property type="molecule type" value="Genomic_DNA"/>
</dbReference>
<comment type="similarity">
    <text evidence="1">Belongs to the LTV1 family.</text>
</comment>
<reference evidence="3" key="1">
    <citation type="submission" date="2016-06" db="EMBL/GenBank/DDBJ databases">
        <title>Draft Genome sequence of the fungus Inonotus baumii.</title>
        <authorList>
            <person name="Zhu H."/>
            <person name="Lin W."/>
        </authorList>
    </citation>
    <scope>NUCLEOTIDE SEQUENCE</scope>
    <source>
        <strain evidence="3">821</strain>
    </source>
</reference>
<dbReference type="GO" id="GO:0005829">
    <property type="term" value="C:cytosol"/>
    <property type="evidence" value="ECO:0007669"/>
    <property type="project" value="TreeGrafter"/>
</dbReference>
<dbReference type="GO" id="GO:0030688">
    <property type="term" value="C:preribosome, small subunit precursor"/>
    <property type="evidence" value="ECO:0007669"/>
    <property type="project" value="TreeGrafter"/>
</dbReference>
<sequence>MPPKKSIFKQPGARHFQLVHRSQRDPRILDPEASSHVLKPIVKGQSRAVLEQTLSPSELAHDLERANIGEATLYGVYYDDTEYDYMQHLRVVGQQEDGVESILIEASAASKHPGKSDLGKKGKGKAHNDAITLRDLPKEVLPSEKELTREQVYSSQGAIPAELEGFQPDMDPHLRQTLEALEDDAFVDDSLEEDFFAELVGDGELKGDANELDFEFTEEGKDEGEEMGREERRGPASPVGEEEGEGWEARFARFKKEHEAKMKQQQAQSDDLARSEGGDTIGQLPSISVIGGKKRRKGSSEASGYSMSSSSMHDHTNLLIYCISLILFHKVEKEYESDEDQGTSDDSDEAPELITSREDFNAIMDDFLDNYEILGGKMRPVLRGETVVEKLGTIRQSLKETGYDAHAQLGEDEGISNDDAFENIVEEKKEQWDCETILSTYSNLENHPKLIRARDTTKVPKIQLNPRTGIPKSSEQDKSHEHEQPQTRPARVTTVRRKGESKEEKRARKQAAKEERQERRAEKKATQAKFAQERRHQLNSFPSSIKGIKKL</sequence>
<dbReference type="GO" id="GO:0005634">
    <property type="term" value="C:nucleus"/>
    <property type="evidence" value="ECO:0007669"/>
    <property type="project" value="TreeGrafter"/>
</dbReference>